<dbReference type="Gene3D" id="2.10.109.10">
    <property type="entry name" value="Umud Fragment, subunit A"/>
    <property type="match status" value="1"/>
</dbReference>
<evidence type="ECO:0000259" key="5">
    <source>
        <dbReference type="Pfam" id="PF10502"/>
    </source>
</evidence>
<dbReference type="EMBL" id="LPWH01000068">
    <property type="protein sequence ID" value="POR01145.1"/>
    <property type="molecule type" value="Genomic_DNA"/>
</dbReference>
<feature type="domain" description="Peptidase S26" evidence="5">
    <location>
        <begin position="4"/>
        <end position="80"/>
    </location>
</feature>
<evidence type="ECO:0000256" key="2">
    <source>
        <dbReference type="ARBA" id="ARBA00019232"/>
    </source>
</evidence>
<evidence type="ECO:0000313" key="7">
    <source>
        <dbReference type="Proteomes" id="UP000237350"/>
    </source>
</evidence>
<gene>
    <name evidence="6" type="ORF">AU468_08660</name>
</gene>
<organism evidence="6 7">
    <name type="scientific">Alkalispirochaeta sphaeroplastigenens</name>
    <dbReference type="NCBI Taxonomy" id="1187066"/>
    <lineage>
        <taxon>Bacteria</taxon>
        <taxon>Pseudomonadati</taxon>
        <taxon>Spirochaetota</taxon>
        <taxon>Spirochaetia</taxon>
        <taxon>Spirochaetales</taxon>
        <taxon>Spirochaetaceae</taxon>
        <taxon>Alkalispirochaeta</taxon>
    </lineage>
</organism>
<feature type="active site" evidence="4">
    <location>
        <position position="32"/>
    </location>
</feature>
<feature type="domain" description="Peptidase S26" evidence="5">
    <location>
        <begin position="84"/>
        <end position="114"/>
    </location>
</feature>
<dbReference type="GO" id="GO:0006465">
    <property type="term" value="P:signal peptide processing"/>
    <property type="evidence" value="ECO:0007669"/>
    <property type="project" value="InterPro"/>
</dbReference>
<protein>
    <recommendedName>
        <fullName evidence="2">Signal peptidase I</fullName>
    </recommendedName>
    <alternativeName>
        <fullName evidence="3">Leader peptidase I</fullName>
    </alternativeName>
</protein>
<evidence type="ECO:0000256" key="1">
    <source>
        <dbReference type="ARBA" id="ARBA00009370"/>
    </source>
</evidence>
<dbReference type="PANTHER" id="PTHR43390">
    <property type="entry name" value="SIGNAL PEPTIDASE I"/>
    <property type="match status" value="1"/>
</dbReference>
<keyword evidence="7" id="KW-1185">Reference proteome</keyword>
<accession>A0A2S4JNQ2</accession>
<dbReference type="RefSeq" id="WP_181015494.1">
    <property type="nucleotide sequence ID" value="NZ_LPWH01000068.1"/>
</dbReference>
<evidence type="ECO:0000256" key="4">
    <source>
        <dbReference type="PIRSR" id="PIRSR600223-1"/>
    </source>
</evidence>
<dbReference type="GO" id="GO:0004252">
    <property type="term" value="F:serine-type endopeptidase activity"/>
    <property type="evidence" value="ECO:0007669"/>
    <property type="project" value="InterPro"/>
</dbReference>
<dbReference type="AlphaFoldDB" id="A0A2S4JNQ2"/>
<proteinExistence type="inferred from homology"/>
<feature type="active site" evidence="4">
    <location>
        <position position="74"/>
    </location>
</feature>
<reference evidence="7" key="1">
    <citation type="submission" date="2015-12" db="EMBL/GenBank/DDBJ databases">
        <authorList>
            <person name="Lodha T.D."/>
            <person name="Chintalapati S."/>
            <person name="Chintalapati V.R."/>
            <person name="Sravanthi T."/>
        </authorList>
    </citation>
    <scope>NUCLEOTIDE SEQUENCE [LARGE SCALE GENOMIC DNA]</scope>
    <source>
        <strain evidence="7">JC133</strain>
    </source>
</reference>
<comment type="caution">
    <text evidence="6">The sequence shown here is derived from an EMBL/GenBank/DDBJ whole genome shotgun (WGS) entry which is preliminary data.</text>
</comment>
<evidence type="ECO:0000256" key="3">
    <source>
        <dbReference type="ARBA" id="ARBA00029906"/>
    </source>
</evidence>
<dbReference type="Proteomes" id="UP000237350">
    <property type="component" value="Unassembled WGS sequence"/>
</dbReference>
<dbReference type="Pfam" id="PF10502">
    <property type="entry name" value="Peptidase_S26"/>
    <property type="match status" value="2"/>
</dbReference>
<dbReference type="InterPro" id="IPR036286">
    <property type="entry name" value="LexA/Signal_pep-like_sf"/>
</dbReference>
<dbReference type="InterPro" id="IPR019533">
    <property type="entry name" value="Peptidase_S26"/>
</dbReference>
<dbReference type="InterPro" id="IPR000223">
    <property type="entry name" value="Pept_S26A_signal_pept_1"/>
</dbReference>
<dbReference type="GO" id="GO:0016020">
    <property type="term" value="C:membrane"/>
    <property type="evidence" value="ECO:0007669"/>
    <property type="project" value="InterPro"/>
</dbReference>
<dbReference type="CDD" id="cd06530">
    <property type="entry name" value="S26_SPase_I"/>
    <property type="match status" value="1"/>
</dbReference>
<comment type="similarity">
    <text evidence="1">Belongs to the peptidase S26 family.</text>
</comment>
<name>A0A2S4JNQ2_9SPIO</name>
<dbReference type="PANTHER" id="PTHR43390:SF1">
    <property type="entry name" value="CHLOROPLAST PROCESSING PEPTIDASE"/>
    <property type="match status" value="1"/>
</dbReference>
<sequence length="122" mass="13420">MRIIIVTALLATALAWSIQELPAAFLVVSGNSMYPFAKSGQIVLVNRYIYRFSAPDAGDVVAFRTPNSGELAMKRVSAVAPGPRYHLLGDNCRDSLDSRHFGWVSRDEIIGRVESLGRRISP</sequence>
<dbReference type="SUPFAM" id="SSF51306">
    <property type="entry name" value="LexA/Signal peptidase"/>
    <property type="match status" value="1"/>
</dbReference>
<evidence type="ECO:0000313" key="6">
    <source>
        <dbReference type="EMBL" id="POR01145.1"/>
    </source>
</evidence>